<name>A0ACC0EUH5_9BASI</name>
<proteinExistence type="predicted"/>
<reference evidence="1 2" key="3">
    <citation type="journal article" date="2022" name="Microbiol. Spectr.">
        <title>Folding features and dynamics of 3D genome architecture in plant fungal pathogens.</title>
        <authorList>
            <person name="Xia C."/>
        </authorList>
    </citation>
    <scope>NUCLEOTIDE SEQUENCE [LARGE SCALE GENOMIC DNA]</scope>
    <source>
        <strain evidence="1 2">93-210</strain>
    </source>
</reference>
<keyword evidence="2" id="KW-1185">Reference proteome</keyword>
<sequence length="619" mass="66272">GHCACSPIPHSISRLVSSGRPLHDSIVRYWPTSSANTTRTMNVIAQLRSIAPSRHALGRSKARCLQVRSLTNTGTVRNIGNDRSPADTHGVENYDVVIVGGGVVGLTLANAFASCRTLQQAGYRVAVLEASDLTKLRDWSLPSGQWSNRVSSITNENLDFLKQIGAWQYIDQSRTNPVERMQVWDGLSDARIVFDSLDGLPPSAEPTGEIPQMARFVENVHLQKALLQNLDKRALVDLYGSTKVASISPDEANWPLIKTEDGQCLKARLLVGADGFNSPVKSYSQISSVGWNYNAHCVVGTLELEPTMYNWTAWQRFLTAGPLGFLPLSDRHASLAWSTLPHIATGLKALDSQTLASAINACFRLPHESVAYLLGRIGAHSATTPLNSAEIQAEIDWRSSPSVHAADTASSGEAPPKVLQARMETIASFPLRMFHADQYLGTSAGSDHSSSLENTSQPTRTVLVGDAAHVLHPMAGQGLNLGLGDARELAKTVRIAIENGQDIGGLTALAPYARSRYLANHLVMATVDKLNKLYSLETPPIVWARSVGVEVLNELPGLKAAMMGSAGGTPGTASSNGPWPAIATAYETAQKARVIVEGLGSIAAGAIVSTIHRATAPKI</sequence>
<gene>
    <name evidence="1" type="ORF">MJO28_001625</name>
</gene>
<dbReference type="EMBL" id="CM045866">
    <property type="protein sequence ID" value="KAI7961136.1"/>
    <property type="molecule type" value="Genomic_DNA"/>
</dbReference>
<reference evidence="2" key="1">
    <citation type="journal article" date="2018" name="BMC Genomics">
        <title>Genomic insights into host adaptation between the wheat stripe rust pathogen (Puccinia striiformis f. sp. tritici) and the barley stripe rust pathogen (Puccinia striiformis f. sp. hordei).</title>
        <authorList>
            <person name="Xia C."/>
            <person name="Wang M."/>
            <person name="Yin C."/>
            <person name="Cornejo O.E."/>
            <person name="Hulbert S.H."/>
            <person name="Chen X."/>
        </authorList>
    </citation>
    <scope>NUCLEOTIDE SEQUENCE [LARGE SCALE GENOMIC DNA]</scope>
    <source>
        <strain evidence="2">93-210</strain>
    </source>
</reference>
<organism evidence="1 2">
    <name type="scientific">Puccinia striiformis f. sp. tritici</name>
    <dbReference type="NCBI Taxonomy" id="168172"/>
    <lineage>
        <taxon>Eukaryota</taxon>
        <taxon>Fungi</taxon>
        <taxon>Dikarya</taxon>
        <taxon>Basidiomycota</taxon>
        <taxon>Pucciniomycotina</taxon>
        <taxon>Pucciniomycetes</taxon>
        <taxon>Pucciniales</taxon>
        <taxon>Pucciniaceae</taxon>
        <taxon>Puccinia</taxon>
    </lineage>
</organism>
<protein>
    <submittedName>
        <fullName evidence="1">Uncharacterized protein</fullName>
    </submittedName>
</protein>
<reference evidence="2" key="2">
    <citation type="journal article" date="2018" name="Mol. Plant Microbe Interact.">
        <title>Genome sequence resources for the wheat stripe rust pathogen (Puccinia striiformis f. sp. tritici) and the barley stripe rust pathogen (Puccinia striiformis f. sp. hordei).</title>
        <authorList>
            <person name="Xia C."/>
            <person name="Wang M."/>
            <person name="Yin C."/>
            <person name="Cornejo O.E."/>
            <person name="Hulbert S.H."/>
            <person name="Chen X."/>
        </authorList>
    </citation>
    <scope>NUCLEOTIDE SEQUENCE [LARGE SCALE GENOMIC DNA]</scope>
    <source>
        <strain evidence="2">93-210</strain>
    </source>
</reference>
<accession>A0ACC0EUH5</accession>
<evidence type="ECO:0000313" key="1">
    <source>
        <dbReference type="EMBL" id="KAI7961136.1"/>
    </source>
</evidence>
<dbReference type="Proteomes" id="UP001060170">
    <property type="component" value="Chromosome 2"/>
</dbReference>
<evidence type="ECO:0000313" key="2">
    <source>
        <dbReference type="Proteomes" id="UP001060170"/>
    </source>
</evidence>
<feature type="non-terminal residue" evidence="1">
    <location>
        <position position="1"/>
    </location>
</feature>
<comment type="caution">
    <text evidence="1">The sequence shown here is derived from an EMBL/GenBank/DDBJ whole genome shotgun (WGS) entry which is preliminary data.</text>
</comment>